<evidence type="ECO:0000313" key="4">
    <source>
        <dbReference type="Proteomes" id="UP000009047"/>
    </source>
</evidence>
<evidence type="ECO:0000313" key="3">
    <source>
        <dbReference type="EMBL" id="ADK85587.1"/>
    </source>
</evidence>
<keyword evidence="1" id="KW-0732">Signal</keyword>
<name>E1QJ44_DESB2</name>
<dbReference type="InterPro" id="IPR004010">
    <property type="entry name" value="Double_Cache_2"/>
</dbReference>
<gene>
    <name evidence="3" type="ordered locus">Deba_2223</name>
</gene>
<dbReference type="AlphaFoldDB" id="E1QJ44"/>
<organism evidence="3 4">
    <name type="scientific">Desulfarculus baarsii (strain ATCC 33931 / DSM 2075 / LMG 7858 / VKM B-1802 / 2st14)</name>
    <dbReference type="NCBI Taxonomy" id="644282"/>
    <lineage>
        <taxon>Bacteria</taxon>
        <taxon>Pseudomonadati</taxon>
        <taxon>Thermodesulfobacteriota</taxon>
        <taxon>Desulfarculia</taxon>
        <taxon>Desulfarculales</taxon>
        <taxon>Desulfarculaceae</taxon>
        <taxon>Desulfarculus</taxon>
    </lineage>
</organism>
<sequence>MKKIVATALIGLLTLASGAMAQEKATPQEVYEMVTKAASMLEQLGPEGLAAFNDPKGEFSWKDSYVFILNCQEGKIAAHPSPKIVGADASVIKDAKSGAPILTEACQALTAKGIWKIYYWHKKDSAELGRKVSFLIPVQGQPYQVGAGVYDDTLTIEDLNKISGQ</sequence>
<feature type="signal peptide" evidence="1">
    <location>
        <begin position="1"/>
        <end position="21"/>
    </location>
</feature>
<protein>
    <submittedName>
        <fullName evidence="3">Cache, type 2 domain protein</fullName>
    </submittedName>
</protein>
<keyword evidence="4" id="KW-1185">Reference proteome</keyword>
<dbReference type="eggNOG" id="COG4564">
    <property type="taxonomic scope" value="Bacteria"/>
</dbReference>
<evidence type="ECO:0000256" key="1">
    <source>
        <dbReference type="SAM" id="SignalP"/>
    </source>
</evidence>
<dbReference type="Pfam" id="PF08269">
    <property type="entry name" value="dCache_2"/>
    <property type="match status" value="1"/>
</dbReference>
<accession>E1QJ44</accession>
<dbReference type="Proteomes" id="UP000009047">
    <property type="component" value="Chromosome"/>
</dbReference>
<reference evidence="3 4" key="1">
    <citation type="journal article" date="2010" name="Stand. Genomic Sci.">
        <title>Complete genome sequence of Desulfarculus baarsii type strain (2st14).</title>
        <authorList>
            <person name="Sun H."/>
            <person name="Spring S."/>
            <person name="Lapidus A."/>
            <person name="Davenport K."/>
            <person name="Del Rio T.G."/>
            <person name="Tice H."/>
            <person name="Nolan M."/>
            <person name="Copeland A."/>
            <person name="Cheng J.F."/>
            <person name="Lucas S."/>
            <person name="Tapia R."/>
            <person name="Goodwin L."/>
            <person name="Pitluck S."/>
            <person name="Ivanova N."/>
            <person name="Pagani I."/>
            <person name="Mavromatis K."/>
            <person name="Ovchinnikova G."/>
            <person name="Pati A."/>
            <person name="Chen A."/>
            <person name="Palaniappan K."/>
            <person name="Hauser L."/>
            <person name="Chang Y.J."/>
            <person name="Jeffries C.D."/>
            <person name="Detter J.C."/>
            <person name="Han C."/>
            <person name="Rohde M."/>
            <person name="Brambilla E."/>
            <person name="Goker M."/>
            <person name="Woyke T."/>
            <person name="Bristow J."/>
            <person name="Eisen J.A."/>
            <person name="Markowitz V."/>
            <person name="Hugenholtz P."/>
            <person name="Kyrpides N.C."/>
            <person name="Klenk H.P."/>
            <person name="Land M."/>
        </authorList>
    </citation>
    <scope>NUCLEOTIDE SEQUENCE [LARGE SCALE GENOMIC DNA]</scope>
    <source>
        <strain evidence="4">ATCC 33931 / DSM 2075 / LMG 7858 / VKM B-1802 / 2st14</strain>
    </source>
</reference>
<dbReference type="Gene3D" id="3.30.450.20">
    <property type="entry name" value="PAS domain"/>
    <property type="match status" value="1"/>
</dbReference>
<dbReference type="OrthoDB" id="9791237at2"/>
<dbReference type="HOGENOM" id="CLU_081845_2_0_7"/>
<dbReference type="RefSeq" id="WP_013259028.1">
    <property type="nucleotide sequence ID" value="NC_014365.1"/>
</dbReference>
<dbReference type="EMBL" id="CP002085">
    <property type="protein sequence ID" value="ADK85587.1"/>
    <property type="molecule type" value="Genomic_DNA"/>
</dbReference>
<proteinExistence type="predicted"/>
<dbReference type="KEGG" id="dbr:Deba_2223"/>
<evidence type="ECO:0000259" key="2">
    <source>
        <dbReference type="Pfam" id="PF08269"/>
    </source>
</evidence>
<feature type="domain" description="Double Cache" evidence="2">
    <location>
        <begin position="62"/>
        <end position="153"/>
    </location>
</feature>
<feature type="chain" id="PRO_5003150128" evidence="1">
    <location>
        <begin position="22"/>
        <end position="165"/>
    </location>
</feature>
<dbReference type="STRING" id="644282.Deba_2223"/>